<proteinExistence type="predicted"/>
<organism evidence="1 2">
    <name type="scientific">Tulasnella calospora MUT 4182</name>
    <dbReference type="NCBI Taxonomy" id="1051891"/>
    <lineage>
        <taxon>Eukaryota</taxon>
        <taxon>Fungi</taxon>
        <taxon>Dikarya</taxon>
        <taxon>Basidiomycota</taxon>
        <taxon>Agaricomycotina</taxon>
        <taxon>Agaricomycetes</taxon>
        <taxon>Cantharellales</taxon>
        <taxon>Tulasnellaceae</taxon>
        <taxon>Tulasnella</taxon>
    </lineage>
</organism>
<evidence type="ECO:0000313" key="1">
    <source>
        <dbReference type="EMBL" id="KIO22481.1"/>
    </source>
</evidence>
<keyword evidence="2" id="KW-1185">Reference proteome</keyword>
<protein>
    <recommendedName>
        <fullName evidence="3">F-box domain-containing protein</fullName>
    </recommendedName>
</protein>
<reference evidence="1 2" key="1">
    <citation type="submission" date="2014-04" db="EMBL/GenBank/DDBJ databases">
        <authorList>
            <consortium name="DOE Joint Genome Institute"/>
            <person name="Kuo A."/>
            <person name="Girlanda M."/>
            <person name="Perotto S."/>
            <person name="Kohler A."/>
            <person name="Nagy L.G."/>
            <person name="Floudas D."/>
            <person name="Copeland A."/>
            <person name="Barry K.W."/>
            <person name="Cichocki N."/>
            <person name="Veneault-Fourrey C."/>
            <person name="LaButti K."/>
            <person name="Lindquist E.A."/>
            <person name="Lipzen A."/>
            <person name="Lundell T."/>
            <person name="Morin E."/>
            <person name="Murat C."/>
            <person name="Sun H."/>
            <person name="Tunlid A."/>
            <person name="Henrissat B."/>
            <person name="Grigoriev I.V."/>
            <person name="Hibbett D.S."/>
            <person name="Martin F."/>
            <person name="Nordberg H.P."/>
            <person name="Cantor M.N."/>
            <person name="Hua S.X."/>
        </authorList>
    </citation>
    <scope>NUCLEOTIDE SEQUENCE [LARGE SCALE GENOMIC DNA]</scope>
    <source>
        <strain evidence="1 2">MUT 4182</strain>
    </source>
</reference>
<sequence length="572" mass="64064">MSLKPASLSAINLVQQCLLKSIESENMQPVGICGEKLEQAVWEPPQSLDLNDFRACILATVDLLKHRLLETAAAVCRRHNSLLPIQRLPPEILSACIGHAMAEIDSHNHQRRLIQLSTVSSWWRTVSLGTPSLWAVIHSKDPDWIVSLALDRSKDSPLSVIWEAASNTGNLMGGESYRDSMASDDFFKSVSPHTNRWRDATLPCVGSGCTSTDWLKQHKIQLSQHLQKLSLCWNGSSSTENPVTGFSGLTERLSELKLHNLHVHPTDITRILAASTGLVSLDLESLVALDEENQIQSENEPNGTSHATIDFPRLTRLSLKWLPSSILFPIVQDLNPTDKVKVSLAHDMTTQGNHDTTAEAFACFTARLIATQRWVAVHPHSTKVNLRTRSNSTNHYTVELRGSPSVILPWLRLRSLPQITEEYLVMLDISSDDLGDDIEQVVIDNLMRFPSVANVMLSGSRESWRWSWLLSLPDAVQTESVGSERRGGSWLWPELKYLNVNGDLVNEFTLLSILLARYGPRSARESIGRKNNVPHPLDGLWVRPRKNAWRAEVLDRIRELVGSGCFEWVAPR</sequence>
<dbReference type="EMBL" id="KN823108">
    <property type="protein sequence ID" value="KIO22481.1"/>
    <property type="molecule type" value="Genomic_DNA"/>
</dbReference>
<dbReference type="AlphaFoldDB" id="A0A0C3QBH9"/>
<gene>
    <name evidence="1" type="ORF">M407DRAFT_27977</name>
</gene>
<dbReference type="OrthoDB" id="2884925at2759"/>
<dbReference type="Proteomes" id="UP000054248">
    <property type="component" value="Unassembled WGS sequence"/>
</dbReference>
<accession>A0A0C3QBH9</accession>
<reference evidence="2" key="2">
    <citation type="submission" date="2015-01" db="EMBL/GenBank/DDBJ databases">
        <title>Evolutionary Origins and Diversification of the Mycorrhizal Mutualists.</title>
        <authorList>
            <consortium name="DOE Joint Genome Institute"/>
            <consortium name="Mycorrhizal Genomics Consortium"/>
            <person name="Kohler A."/>
            <person name="Kuo A."/>
            <person name="Nagy L.G."/>
            <person name="Floudas D."/>
            <person name="Copeland A."/>
            <person name="Barry K.W."/>
            <person name="Cichocki N."/>
            <person name="Veneault-Fourrey C."/>
            <person name="LaButti K."/>
            <person name="Lindquist E.A."/>
            <person name="Lipzen A."/>
            <person name="Lundell T."/>
            <person name="Morin E."/>
            <person name="Murat C."/>
            <person name="Riley R."/>
            <person name="Ohm R."/>
            <person name="Sun H."/>
            <person name="Tunlid A."/>
            <person name="Henrissat B."/>
            <person name="Grigoriev I.V."/>
            <person name="Hibbett D.S."/>
            <person name="Martin F."/>
        </authorList>
    </citation>
    <scope>NUCLEOTIDE SEQUENCE [LARGE SCALE GENOMIC DNA]</scope>
    <source>
        <strain evidence="2">MUT 4182</strain>
    </source>
</reference>
<evidence type="ECO:0000313" key="2">
    <source>
        <dbReference type="Proteomes" id="UP000054248"/>
    </source>
</evidence>
<evidence type="ECO:0008006" key="3">
    <source>
        <dbReference type="Google" id="ProtNLM"/>
    </source>
</evidence>
<name>A0A0C3QBH9_9AGAM</name>
<dbReference type="HOGENOM" id="CLU_476665_0_0_1"/>